<dbReference type="KEGG" id="dpt:Deipr_1039"/>
<dbReference type="InterPro" id="IPR036291">
    <property type="entry name" value="NAD(P)-bd_dom_sf"/>
</dbReference>
<dbReference type="HOGENOM" id="CLU_076368_0_2_0"/>
<accession>F0RN52</accession>
<keyword evidence="1" id="KW-0560">Oxidoreductase</keyword>
<dbReference type="Proteomes" id="UP000007718">
    <property type="component" value="Chromosome"/>
</dbReference>
<gene>
    <name evidence="3" type="ordered locus">Deipr_1039</name>
</gene>
<dbReference type="RefSeq" id="WP_013614803.1">
    <property type="nucleotide sequence ID" value="NC_015161.1"/>
</dbReference>
<sequence length="244" mass="25673">MNIGILGAGHIGATLAQKLAAQGHSVKLANSRGAASLRDLAARIGVTAADQKDAVKDVEVIIVSVPLANVPQLAELLSDVPQSVVLIDTTNYYPFRDGTLPALQAGQPESVWVSEQLGRPVVKAWNAALAQTLSSRGQPAGTPGRLALPVAGDDAEAKQIARRLVQDSGFDALDAGPLAESWRQQPGTPAYCTELTLPELNTALAAADQQRAPINRDAAMERLMNLGRTPTHDEIVQINRDASA</sequence>
<dbReference type="Gene3D" id="3.40.50.720">
    <property type="entry name" value="NAD(P)-binding Rossmann-like Domain"/>
    <property type="match status" value="1"/>
</dbReference>
<name>F0RN52_DEIPM</name>
<dbReference type="eggNOG" id="COG2085">
    <property type="taxonomic scope" value="Bacteria"/>
</dbReference>
<protein>
    <submittedName>
        <fullName evidence="3">NADP oxidoreductase coenzyme F420-dependent</fullName>
    </submittedName>
</protein>
<evidence type="ECO:0000313" key="3">
    <source>
        <dbReference type="EMBL" id="ADY26194.1"/>
    </source>
</evidence>
<organism evidence="3 4">
    <name type="scientific">Deinococcus proteolyticus (strain ATCC 35074 / DSM 20540 / JCM 6276 / NBRC 101906 / NCIMB 13154 / VKM Ac-1939 / CCM 2703 / MRP)</name>
    <dbReference type="NCBI Taxonomy" id="693977"/>
    <lineage>
        <taxon>Bacteria</taxon>
        <taxon>Thermotogati</taxon>
        <taxon>Deinococcota</taxon>
        <taxon>Deinococci</taxon>
        <taxon>Deinococcales</taxon>
        <taxon>Deinococcaceae</taxon>
        <taxon>Deinococcus</taxon>
    </lineage>
</organism>
<feature type="domain" description="Pyrroline-5-carboxylate reductase catalytic N-terminal" evidence="2">
    <location>
        <begin position="3"/>
        <end position="92"/>
    </location>
</feature>
<dbReference type="Pfam" id="PF03807">
    <property type="entry name" value="F420_oxidored"/>
    <property type="match status" value="1"/>
</dbReference>
<evidence type="ECO:0000256" key="1">
    <source>
        <dbReference type="ARBA" id="ARBA00023002"/>
    </source>
</evidence>
<keyword evidence="4" id="KW-1185">Reference proteome</keyword>
<dbReference type="EMBL" id="CP002536">
    <property type="protein sequence ID" value="ADY26194.1"/>
    <property type="molecule type" value="Genomic_DNA"/>
</dbReference>
<dbReference type="AlphaFoldDB" id="F0RN52"/>
<dbReference type="PANTHER" id="PTHR14239">
    <property type="entry name" value="DUDULIN-RELATED"/>
    <property type="match status" value="1"/>
</dbReference>
<dbReference type="InterPro" id="IPR028939">
    <property type="entry name" value="P5C_Rdtase_cat_N"/>
</dbReference>
<dbReference type="STRING" id="693977.Deipr_1039"/>
<evidence type="ECO:0000259" key="2">
    <source>
        <dbReference type="Pfam" id="PF03807"/>
    </source>
</evidence>
<reference evidence="4" key="1">
    <citation type="submission" date="2011-02" db="EMBL/GenBank/DDBJ databases">
        <title>The complete sequence of chromosome of Deinococcus proteolyticus DSM 20540.</title>
        <authorList>
            <consortium name="US DOE Joint Genome Institute (JGI-PGF)"/>
            <person name="Lucas S."/>
            <person name="Copeland A."/>
            <person name="Lapidus A."/>
            <person name="Bruce D."/>
            <person name="Goodwin L."/>
            <person name="Pitluck S."/>
            <person name="Kyrpides N."/>
            <person name="Mavromatis K."/>
            <person name="Pagani I."/>
            <person name="Ivanova N."/>
            <person name="Ovchinnikova G."/>
            <person name="Zeytun A."/>
            <person name="Detter J.C."/>
            <person name="Han C."/>
            <person name="Land M."/>
            <person name="Hauser L."/>
            <person name="Markowitz V."/>
            <person name="Cheng J.-F."/>
            <person name="Hugenholtz P."/>
            <person name="Woyke T."/>
            <person name="Wu D."/>
            <person name="Pukall R."/>
            <person name="Steenblock K."/>
            <person name="Brambilla E."/>
            <person name="Klenk H.-P."/>
            <person name="Eisen J.A."/>
        </authorList>
    </citation>
    <scope>NUCLEOTIDE SEQUENCE [LARGE SCALE GENOMIC DNA]</scope>
    <source>
        <strain evidence="4">ATCC 35074 / DSM 20540 / JCM 6276 / NBRC 101906 / NCIMB 13154 / VKM Ac-1939 / CCM 2703 / MRP</strain>
    </source>
</reference>
<dbReference type="OrthoDB" id="9786864at2"/>
<dbReference type="InterPro" id="IPR051267">
    <property type="entry name" value="STEAP_metalloreductase"/>
</dbReference>
<reference evidence="3 4" key="2">
    <citation type="journal article" date="2012" name="Stand. Genomic Sci.">
        <title>Complete genome sequence of the orange-red pigmented, radioresistant Deinococcus proteolyticus type strain (MRP(T)).</title>
        <authorList>
            <person name="Copeland A."/>
            <person name="Zeytun A."/>
            <person name="Yassawong M."/>
            <person name="Nolan M."/>
            <person name="Lucas S."/>
            <person name="Hammon N."/>
            <person name="Deshpande S."/>
            <person name="Cheng J.F."/>
            <person name="Han C."/>
            <person name="Tapia R."/>
            <person name="Goodwin L.A."/>
            <person name="Pitluck S."/>
            <person name="Mavromatis K."/>
            <person name="Liolios K."/>
            <person name="Pagani I."/>
            <person name="Ivanova N."/>
            <person name="Mikhailova N."/>
            <person name="Pati A."/>
            <person name="Chen A."/>
            <person name="Palaniappan K."/>
            <person name="Land M."/>
            <person name="Hauser L."/>
            <person name="Jeffries C.D."/>
            <person name="Brambilla E.M."/>
            <person name="Rohde M."/>
            <person name="Sikorski J."/>
            <person name="Pukall R."/>
            <person name="Goker M."/>
            <person name="Detter J.C."/>
            <person name="Woyke T."/>
            <person name="Bristow J."/>
            <person name="Eisen J.A."/>
            <person name="Markowitz V."/>
            <person name="Hugenholtz P."/>
            <person name="Kyrpides N.C."/>
            <person name="Klenk H.P."/>
            <person name="Lapidus A."/>
        </authorList>
    </citation>
    <scope>NUCLEOTIDE SEQUENCE [LARGE SCALE GENOMIC DNA]</scope>
    <source>
        <strain evidence="4">ATCC 35074 / DSM 20540 / JCM 6276 / NBRC 101906 / NCIMB 13154 / VKM Ac-1939 / CCM 2703 / MRP</strain>
    </source>
</reference>
<evidence type="ECO:0000313" key="4">
    <source>
        <dbReference type="Proteomes" id="UP000007718"/>
    </source>
</evidence>
<proteinExistence type="predicted"/>
<dbReference type="SUPFAM" id="SSF51735">
    <property type="entry name" value="NAD(P)-binding Rossmann-fold domains"/>
    <property type="match status" value="1"/>
</dbReference>
<dbReference type="GO" id="GO:0016491">
    <property type="term" value="F:oxidoreductase activity"/>
    <property type="evidence" value="ECO:0007669"/>
    <property type="project" value="UniProtKB-KW"/>
</dbReference>